<organism evidence="1 3">
    <name type="scientific">Tetradesmus obliquus</name>
    <name type="common">Green alga</name>
    <name type="synonym">Acutodesmus obliquus</name>
    <dbReference type="NCBI Taxonomy" id="3088"/>
    <lineage>
        <taxon>Eukaryota</taxon>
        <taxon>Viridiplantae</taxon>
        <taxon>Chlorophyta</taxon>
        <taxon>core chlorophytes</taxon>
        <taxon>Chlorophyceae</taxon>
        <taxon>CS clade</taxon>
        <taxon>Sphaeropleales</taxon>
        <taxon>Scenedesmaceae</taxon>
        <taxon>Tetradesmus</taxon>
    </lineage>
</organism>
<accession>A0A383VDB5</accession>
<evidence type="ECO:0000313" key="2">
    <source>
        <dbReference type="EMBL" id="SZX77482.1"/>
    </source>
</evidence>
<dbReference type="EMBL" id="FNXT01000222">
    <property type="protein sequence ID" value="SZX62366.1"/>
    <property type="molecule type" value="Genomic_DNA"/>
</dbReference>
<name>A0A383VDB5_TETOB</name>
<dbReference type="Proteomes" id="UP000256970">
    <property type="component" value="Unassembled WGS sequence"/>
</dbReference>
<proteinExistence type="predicted"/>
<dbReference type="EMBL" id="FNXT01001287">
    <property type="protein sequence ID" value="SZX77482.1"/>
    <property type="molecule type" value="Genomic_DNA"/>
</dbReference>
<keyword evidence="3" id="KW-1185">Reference proteome</keyword>
<protein>
    <submittedName>
        <fullName evidence="1">Uncharacterized protein</fullName>
    </submittedName>
</protein>
<evidence type="ECO:0000313" key="3">
    <source>
        <dbReference type="Proteomes" id="UP000256970"/>
    </source>
</evidence>
<reference evidence="1 3" key="1">
    <citation type="submission" date="2016-10" db="EMBL/GenBank/DDBJ databases">
        <authorList>
            <person name="Cai Z."/>
        </authorList>
    </citation>
    <scope>NUCLEOTIDE SEQUENCE [LARGE SCALE GENOMIC DNA]</scope>
</reference>
<sequence length="83" mass="9610">MQLCGQHQQHVLCMQQLSLTFDAGCEGWGDLGTGCAHVHMATWQGCWVYGQQQQQQQQQQQHKQQQQQQQQQRIGCCLLAWLQ</sequence>
<evidence type="ECO:0000313" key="1">
    <source>
        <dbReference type="EMBL" id="SZX62366.1"/>
    </source>
</evidence>
<gene>
    <name evidence="2" type="ORF">BQ4739_LOCUS17847</name>
    <name evidence="1" type="ORF">BQ4739_LOCUS2960</name>
</gene>
<dbReference type="AlphaFoldDB" id="A0A383VDB5"/>